<comment type="caution">
    <text evidence="1">The sequence shown here is derived from an EMBL/GenBank/DDBJ whole genome shotgun (WGS) entry which is preliminary data.</text>
</comment>
<dbReference type="Proteomes" id="UP001430953">
    <property type="component" value="Unassembled WGS sequence"/>
</dbReference>
<protein>
    <recommendedName>
        <fullName evidence="3">Secreted protein</fullName>
    </recommendedName>
</protein>
<reference evidence="1 2" key="1">
    <citation type="submission" date="2023-03" db="EMBL/GenBank/DDBJ databases">
        <title>High recombination rates correlate with genetic variation in Cardiocondyla obscurior ants.</title>
        <authorList>
            <person name="Errbii M."/>
        </authorList>
    </citation>
    <scope>NUCLEOTIDE SEQUENCE [LARGE SCALE GENOMIC DNA]</scope>
    <source>
        <strain evidence="1">Alpha-2009</strain>
        <tissue evidence="1">Whole body</tissue>
    </source>
</reference>
<sequence>MYFPAKFFITHSFSRATTIVLFILFSPHLFKASAAPSPRVSDARKNAAPRDGRLDVLLPGCAADAITNDTDSTADYIGLSSRCSRIIE</sequence>
<evidence type="ECO:0000313" key="1">
    <source>
        <dbReference type="EMBL" id="KAL0132691.1"/>
    </source>
</evidence>
<accession>A0AAW2GZZ7</accession>
<evidence type="ECO:0000313" key="2">
    <source>
        <dbReference type="Proteomes" id="UP001430953"/>
    </source>
</evidence>
<gene>
    <name evidence="1" type="ORF">PUN28_000438</name>
</gene>
<dbReference type="AlphaFoldDB" id="A0AAW2GZZ7"/>
<keyword evidence="2" id="KW-1185">Reference proteome</keyword>
<proteinExistence type="predicted"/>
<organism evidence="1 2">
    <name type="scientific">Cardiocondyla obscurior</name>
    <dbReference type="NCBI Taxonomy" id="286306"/>
    <lineage>
        <taxon>Eukaryota</taxon>
        <taxon>Metazoa</taxon>
        <taxon>Ecdysozoa</taxon>
        <taxon>Arthropoda</taxon>
        <taxon>Hexapoda</taxon>
        <taxon>Insecta</taxon>
        <taxon>Pterygota</taxon>
        <taxon>Neoptera</taxon>
        <taxon>Endopterygota</taxon>
        <taxon>Hymenoptera</taxon>
        <taxon>Apocrita</taxon>
        <taxon>Aculeata</taxon>
        <taxon>Formicoidea</taxon>
        <taxon>Formicidae</taxon>
        <taxon>Myrmicinae</taxon>
        <taxon>Cardiocondyla</taxon>
    </lineage>
</organism>
<dbReference type="EMBL" id="JADYXP020000001">
    <property type="protein sequence ID" value="KAL0132691.1"/>
    <property type="molecule type" value="Genomic_DNA"/>
</dbReference>
<name>A0AAW2GZZ7_9HYME</name>
<evidence type="ECO:0008006" key="3">
    <source>
        <dbReference type="Google" id="ProtNLM"/>
    </source>
</evidence>